<dbReference type="PANTHER" id="PTHR42981">
    <property type="entry name" value="PYRUVATE DEHYDROGENASE [UBIQUINONE]"/>
    <property type="match status" value="1"/>
</dbReference>
<sequence>MCPDTKALLAYVKSELFFAAICYYIKINPKPITAMAKKIAEQLIDTLVKSGVERIYAVTGDSLNEVNEAVRKNDQIKWIHVRHEETGAYAAAAEAQLTGRPGCCAGSSGPGHVHLINGLYDAHRSGAPVIAIASTIPTGEFGTEYFQETNTIKLFNDCSYYNEVATTPTQFPRMLQSAIQTAVTRKGVSVIGLPGDLAKASAVTVDSSVINYPAPPEVCPSEEDLAQLADMLNKHTRITLFCGIGCRGAHEEVIALSEKLNAPVVYTFKGKMEVQYENPYEVGMTGLLGMPSGYYSMHEAEVLLMLGTDFPYSAFLPDDIKIAQIDIKPERLGRRAKVDIGLCGDVKLSIQSLLRMLNPKTDDSFLLKQLKRYEGVKKDLAAYTEDKGDVNKIHPEYVMSEIDKLSSDDAVFTVDTGMTCVWGARYLQATGKRHMLGSFNHGSMANALPQAIGAALAYPDRQVVALCGDGGLSMTLGDLETVVQYKLPIKIIVFNNRSLGMVKLEMEVDGLPDWQTNMLNPDFAQVAEAMGMAGFNVSDPEEVLTTLLNAFELDGPVLVNIMTDPNALAMPPKIEFGQMVGFAQSMYKLLINGRSQEVIDTINSNFKHIREVF</sequence>
<gene>
    <name evidence="7" type="primary">poxB</name>
    <name evidence="7" type="ORF">ERS852397_01800</name>
</gene>
<keyword evidence="2 3" id="KW-0786">Thiamine pyrophosphate</keyword>
<dbReference type="AlphaFoldDB" id="A0A174E511"/>
<dbReference type="InterPro" id="IPR000399">
    <property type="entry name" value="TPP-bd_CS"/>
</dbReference>
<evidence type="ECO:0000259" key="5">
    <source>
        <dbReference type="Pfam" id="PF02775"/>
    </source>
</evidence>
<keyword evidence="7" id="KW-0670">Pyruvate</keyword>
<feature type="domain" description="Thiamine pyrophosphate enzyme N-terminal TPP-binding" evidence="6">
    <location>
        <begin position="38"/>
        <end position="151"/>
    </location>
</feature>
<dbReference type="Pfam" id="PF02776">
    <property type="entry name" value="TPP_enzyme_N"/>
    <property type="match status" value="1"/>
</dbReference>
<dbReference type="Pfam" id="PF02775">
    <property type="entry name" value="TPP_enzyme_C"/>
    <property type="match status" value="1"/>
</dbReference>
<feature type="domain" description="Thiamine pyrophosphate enzyme TPP-binding" evidence="5">
    <location>
        <begin position="415"/>
        <end position="561"/>
    </location>
</feature>
<dbReference type="Proteomes" id="UP000095517">
    <property type="component" value="Unassembled WGS sequence"/>
</dbReference>
<dbReference type="InterPro" id="IPR012000">
    <property type="entry name" value="Thiamin_PyroP_enz_cen_dom"/>
</dbReference>
<dbReference type="InterPro" id="IPR047211">
    <property type="entry name" value="POXB-like"/>
</dbReference>
<dbReference type="InterPro" id="IPR029061">
    <property type="entry name" value="THDP-binding"/>
</dbReference>
<dbReference type="InterPro" id="IPR011766">
    <property type="entry name" value="TPP_enzyme_TPP-bd"/>
</dbReference>
<dbReference type="SUPFAM" id="SSF52467">
    <property type="entry name" value="DHS-like NAD/FAD-binding domain"/>
    <property type="match status" value="1"/>
</dbReference>
<evidence type="ECO:0000259" key="6">
    <source>
        <dbReference type="Pfam" id="PF02776"/>
    </source>
</evidence>
<dbReference type="InterPro" id="IPR047212">
    <property type="entry name" value="TPP_POXB-like"/>
</dbReference>
<dbReference type="EC" id="1.2.5.1" evidence="7"/>
<dbReference type="InterPro" id="IPR012001">
    <property type="entry name" value="Thiamin_PyroP_enz_TPP-bd_dom"/>
</dbReference>
<dbReference type="GO" id="GO:0052737">
    <property type="term" value="F:pyruvate dehydrogenase (quinone) activity"/>
    <property type="evidence" value="ECO:0007669"/>
    <property type="project" value="UniProtKB-EC"/>
</dbReference>
<dbReference type="CDD" id="cd02014">
    <property type="entry name" value="TPP_POX"/>
    <property type="match status" value="1"/>
</dbReference>
<dbReference type="InterPro" id="IPR029035">
    <property type="entry name" value="DHS-like_NAD/FAD-binding_dom"/>
</dbReference>
<evidence type="ECO:0000313" key="8">
    <source>
        <dbReference type="Proteomes" id="UP000095517"/>
    </source>
</evidence>
<dbReference type="GO" id="GO:0000287">
    <property type="term" value="F:magnesium ion binding"/>
    <property type="evidence" value="ECO:0007669"/>
    <property type="project" value="InterPro"/>
</dbReference>
<dbReference type="SUPFAM" id="SSF52518">
    <property type="entry name" value="Thiamin diphosphate-binding fold (THDP-binding)"/>
    <property type="match status" value="2"/>
</dbReference>
<feature type="domain" description="Thiamine pyrophosphate enzyme central" evidence="4">
    <location>
        <begin position="225"/>
        <end position="353"/>
    </location>
</feature>
<dbReference type="STRING" id="338188.ERS852397_01800"/>
<dbReference type="GO" id="GO:0019752">
    <property type="term" value="P:carboxylic acid metabolic process"/>
    <property type="evidence" value="ECO:0007669"/>
    <property type="project" value="UniProtKB-ARBA"/>
</dbReference>
<dbReference type="Gene3D" id="3.40.50.1220">
    <property type="entry name" value="TPP-binding domain"/>
    <property type="match status" value="1"/>
</dbReference>
<evidence type="ECO:0000256" key="1">
    <source>
        <dbReference type="ARBA" id="ARBA00007812"/>
    </source>
</evidence>
<dbReference type="InterPro" id="IPR047210">
    <property type="entry name" value="TPP_PYR_POXB-like"/>
</dbReference>
<dbReference type="Gene3D" id="3.40.50.970">
    <property type="match status" value="2"/>
</dbReference>
<keyword evidence="7" id="KW-0560">Oxidoreductase</keyword>
<dbReference type="PROSITE" id="PS00187">
    <property type="entry name" value="TPP_ENZYMES"/>
    <property type="match status" value="1"/>
</dbReference>
<reference evidence="7 8" key="1">
    <citation type="submission" date="2015-09" db="EMBL/GenBank/DDBJ databases">
        <authorList>
            <consortium name="Pathogen Informatics"/>
        </authorList>
    </citation>
    <scope>NUCLEOTIDE SEQUENCE [LARGE SCALE GENOMIC DNA]</scope>
    <source>
        <strain evidence="7 8">2789STDY5608840</strain>
    </source>
</reference>
<evidence type="ECO:0000256" key="3">
    <source>
        <dbReference type="RuleBase" id="RU362132"/>
    </source>
</evidence>
<dbReference type="GO" id="GO:0030976">
    <property type="term" value="F:thiamine pyrophosphate binding"/>
    <property type="evidence" value="ECO:0007669"/>
    <property type="project" value="InterPro"/>
</dbReference>
<dbReference type="PANTHER" id="PTHR42981:SF2">
    <property type="entry name" value="PYRUVATE DEHYDROGENASE [UBIQUINONE]"/>
    <property type="match status" value="1"/>
</dbReference>
<dbReference type="CDD" id="cd07039">
    <property type="entry name" value="TPP_PYR_POX"/>
    <property type="match status" value="1"/>
</dbReference>
<name>A0A174E511_9BACE</name>
<accession>A0A174E511</accession>
<organism evidence="7 8">
    <name type="scientific">Bacteroides finegoldii</name>
    <dbReference type="NCBI Taxonomy" id="338188"/>
    <lineage>
        <taxon>Bacteria</taxon>
        <taxon>Pseudomonadati</taxon>
        <taxon>Bacteroidota</taxon>
        <taxon>Bacteroidia</taxon>
        <taxon>Bacteroidales</taxon>
        <taxon>Bacteroidaceae</taxon>
        <taxon>Bacteroides</taxon>
    </lineage>
</organism>
<dbReference type="Pfam" id="PF00205">
    <property type="entry name" value="TPP_enzyme_M"/>
    <property type="match status" value="1"/>
</dbReference>
<evidence type="ECO:0000259" key="4">
    <source>
        <dbReference type="Pfam" id="PF00205"/>
    </source>
</evidence>
<evidence type="ECO:0000313" key="7">
    <source>
        <dbReference type="EMBL" id="CUO33012.1"/>
    </source>
</evidence>
<comment type="similarity">
    <text evidence="1 3">Belongs to the TPP enzyme family.</text>
</comment>
<evidence type="ECO:0000256" key="2">
    <source>
        <dbReference type="ARBA" id="ARBA00023052"/>
    </source>
</evidence>
<protein>
    <submittedName>
        <fullName evidence="7">Pyruvate dehydrogenase (Cytochrome)</fullName>
        <ecNumber evidence="7">1.2.5.1</ecNumber>
    </submittedName>
</protein>
<dbReference type="EMBL" id="CYZH01000008">
    <property type="protein sequence ID" value="CUO33012.1"/>
    <property type="molecule type" value="Genomic_DNA"/>
</dbReference>
<proteinExistence type="inferred from homology"/>